<dbReference type="SMART" id="SM01265">
    <property type="entry name" value="Mab-21"/>
    <property type="match status" value="1"/>
</dbReference>
<dbReference type="InterPro" id="IPR024810">
    <property type="entry name" value="MAB21L/cGLR"/>
</dbReference>
<evidence type="ECO:0000313" key="4">
    <source>
        <dbReference type="EMBL" id="CAH3019954.1"/>
    </source>
</evidence>
<keyword evidence="2" id="KW-0067">ATP-binding</keyword>
<comment type="caution">
    <text evidence="4">The sequence shown here is derived from an EMBL/GenBank/DDBJ whole genome shotgun (WGS) entry which is preliminary data.</text>
</comment>
<proteinExistence type="predicted"/>
<dbReference type="Gene3D" id="3.30.460.90">
    <property type="match status" value="1"/>
</dbReference>
<evidence type="ECO:0000256" key="1">
    <source>
        <dbReference type="ARBA" id="ARBA00001946"/>
    </source>
</evidence>
<organism evidence="4 5">
    <name type="scientific">Porites evermanni</name>
    <dbReference type="NCBI Taxonomy" id="104178"/>
    <lineage>
        <taxon>Eukaryota</taxon>
        <taxon>Metazoa</taxon>
        <taxon>Cnidaria</taxon>
        <taxon>Anthozoa</taxon>
        <taxon>Hexacorallia</taxon>
        <taxon>Scleractinia</taxon>
        <taxon>Fungiina</taxon>
        <taxon>Poritidae</taxon>
        <taxon>Porites</taxon>
    </lineage>
</organism>
<dbReference type="PANTHER" id="PTHR10656:SF70">
    <property type="entry name" value="PROTEIN MAB-21-RELATED"/>
    <property type="match status" value="1"/>
</dbReference>
<dbReference type="Pfam" id="PF20266">
    <property type="entry name" value="Mab-21_C"/>
    <property type="match status" value="1"/>
</dbReference>
<dbReference type="EMBL" id="CALNXI010000132">
    <property type="protein sequence ID" value="CAH3019954.1"/>
    <property type="molecule type" value="Genomic_DNA"/>
</dbReference>
<comment type="cofactor">
    <cofactor evidence="1">
        <name>Mg(2+)</name>
        <dbReference type="ChEBI" id="CHEBI:18420"/>
    </cofactor>
</comment>
<dbReference type="InterPro" id="IPR046906">
    <property type="entry name" value="Mab-21_HhH/H2TH-like"/>
</dbReference>
<feature type="domain" description="Mab-21-like HhH/H2TH-like" evidence="3">
    <location>
        <begin position="279"/>
        <end position="386"/>
    </location>
</feature>
<accession>A0ABN8LTQ2</accession>
<keyword evidence="5" id="KW-1185">Reference proteome</keyword>
<sequence>MAGTPLETFLVDLDETRGKLPCCQEISLIQRRVRKVIKAMLLEVRRENPFFMTTLINSGSFYEGTKVGKPDEFDFFIQLDAFSFPEDVHFDELLCSTVWVFPSESACENVRFAFTELCDFQWKKTIKTPFFNIFNSKAENFEAYGMKVVTKTQSVLLRHGPAYTLLLQWNGGESDLYKGMEISVDLTLAVRINSTSRKVDLKFDSPSGRVLKSALDSLPYFLAVGSYRDPLSEEHPDYFKKAEEQCPGLRPINFILRCSQSSFEQLLFVQEFGSDSGQSKCLRLLKVLRDMMFPDSVVGLTELDTILILTIVESSSKAGKLISSYVLKTLVLYEWQKNTDAELWSGSNLTQRLISILQDLMGRLKDKKLTSFFYSDYNLFEKNSRDVDFSNAVAIIQILVDRLVSFKNVPEYKFEECLKKIAQDSVIVCRKEKLTTFLSCGLRHTSSDYDILQKVIEKSLINQGKGEIYESRESTCKNRHPLEGLEGLHRFQVEGEERTQFVEIYIEAFLDHIAPEETLAFTNIKVKALESLSCAVKQFKDIARRRMAGRDYLPSYTLWSQEHWTIEQPIYKLTSDEPKKLLALLFKMFREDIKVLHDKLHGC</sequence>
<protein>
    <recommendedName>
        <fullName evidence="3">Mab-21-like HhH/H2TH-like domain-containing protein</fullName>
    </recommendedName>
</protein>
<keyword evidence="2" id="KW-0547">Nucleotide-binding</keyword>
<evidence type="ECO:0000313" key="5">
    <source>
        <dbReference type="Proteomes" id="UP001159427"/>
    </source>
</evidence>
<gene>
    <name evidence="4" type="ORF">PEVE_00005096</name>
</gene>
<reference evidence="4 5" key="1">
    <citation type="submission" date="2022-05" db="EMBL/GenBank/DDBJ databases">
        <authorList>
            <consortium name="Genoscope - CEA"/>
            <person name="William W."/>
        </authorList>
    </citation>
    <scope>NUCLEOTIDE SEQUENCE [LARGE SCALE GENOMIC DNA]</scope>
</reference>
<dbReference type="Gene3D" id="1.10.1410.40">
    <property type="match status" value="1"/>
</dbReference>
<evidence type="ECO:0000256" key="2">
    <source>
        <dbReference type="ARBA" id="ARBA00022840"/>
    </source>
</evidence>
<evidence type="ECO:0000259" key="3">
    <source>
        <dbReference type="Pfam" id="PF20266"/>
    </source>
</evidence>
<name>A0ABN8LTQ2_9CNID</name>
<dbReference type="Proteomes" id="UP001159427">
    <property type="component" value="Unassembled WGS sequence"/>
</dbReference>
<dbReference type="PANTHER" id="PTHR10656">
    <property type="entry name" value="CELL FATE DETERMINING PROTEIN MAB21-RELATED"/>
    <property type="match status" value="1"/>
</dbReference>